<dbReference type="EMBL" id="CP132315">
    <property type="protein sequence ID" value="WLS06393.1"/>
    <property type="molecule type" value="Genomic_DNA"/>
</dbReference>
<keyword evidence="5" id="KW-1185">Reference proteome</keyword>
<feature type="domain" description="FecR protein" evidence="2">
    <location>
        <begin position="105"/>
        <end position="193"/>
    </location>
</feature>
<dbReference type="RefSeq" id="WP_306162708.1">
    <property type="nucleotide sequence ID" value="NZ_CP132315.1"/>
</dbReference>
<dbReference type="InterPro" id="IPR032623">
    <property type="entry name" value="FecR_N"/>
</dbReference>
<feature type="transmembrane region" description="Helical" evidence="1">
    <location>
        <begin position="76"/>
        <end position="102"/>
    </location>
</feature>
<dbReference type="Gene3D" id="2.60.120.1440">
    <property type="match status" value="1"/>
</dbReference>
<dbReference type="Pfam" id="PF16220">
    <property type="entry name" value="DUF4880"/>
    <property type="match status" value="1"/>
</dbReference>
<evidence type="ECO:0000313" key="5">
    <source>
        <dbReference type="Proteomes" id="UP001225788"/>
    </source>
</evidence>
<keyword evidence="4" id="KW-0614">Plasmid</keyword>
<dbReference type="Proteomes" id="UP001225788">
    <property type="component" value="Plasmid unnamed1"/>
</dbReference>
<protein>
    <submittedName>
        <fullName evidence="4">FecR family protein</fullName>
    </submittedName>
</protein>
<evidence type="ECO:0000313" key="4">
    <source>
        <dbReference type="EMBL" id="WLS06393.1"/>
    </source>
</evidence>
<dbReference type="PANTHER" id="PTHR30273">
    <property type="entry name" value="PERIPLASMIC SIGNAL SENSOR AND SIGMA FACTOR ACTIVATOR FECR-RELATED"/>
    <property type="match status" value="1"/>
</dbReference>
<evidence type="ECO:0000259" key="2">
    <source>
        <dbReference type="Pfam" id="PF04773"/>
    </source>
</evidence>
<dbReference type="PANTHER" id="PTHR30273:SF2">
    <property type="entry name" value="PROTEIN FECR"/>
    <property type="match status" value="1"/>
</dbReference>
<name>A0ABY9KDM7_9HYPH</name>
<geneLocation type="plasmid" evidence="4 5">
    <name>unnamed1</name>
</geneLocation>
<dbReference type="InterPro" id="IPR012373">
    <property type="entry name" value="Ferrdict_sens_TM"/>
</dbReference>
<gene>
    <name evidence="4" type="ORF">Q9315_21390</name>
</gene>
<dbReference type="Gene3D" id="3.55.50.30">
    <property type="match status" value="1"/>
</dbReference>
<dbReference type="Pfam" id="PF04773">
    <property type="entry name" value="FecR"/>
    <property type="match status" value="1"/>
</dbReference>
<feature type="domain" description="FecR N-terminal" evidence="3">
    <location>
        <begin position="8"/>
        <end position="50"/>
    </location>
</feature>
<evidence type="ECO:0000256" key="1">
    <source>
        <dbReference type="SAM" id="Phobius"/>
    </source>
</evidence>
<keyword evidence="1" id="KW-0812">Transmembrane</keyword>
<sequence length="311" mass="33344">MQHTTIQEQAVDWAIRLHDGDLTAAERQALDEWVSENPEHAAALERARRLLGDTGSLLVADPGFTRRQLRRGRTGGIPTVTILLASLIGGGLFVSLDGLIWLKADVTSAASETPVITLTDGSRVHLNGKSAIAEHFSAGERRIELLKGEAYFDVTEDVDRPFIVQAGGGEVKVTGTAFDVNLVDGGTEVAVTQHGVVVTGRDEMQSVRVEAGEAVFYDTAGAIGSVETLPADLAAPWRSGRLVFERQRLASVAAQIFRHIPGRVVVARPSIANKRISGSFDLSNPADALASFGEVFNVRIVRAGDLLTIIY</sequence>
<reference evidence="4 5" key="1">
    <citation type="submission" date="2023-08" db="EMBL/GenBank/DDBJ databases">
        <title>Pathogen: clinical or host-associated sample.</title>
        <authorList>
            <person name="Hergert J."/>
            <person name="Casey R."/>
            <person name="Wagner J."/>
            <person name="Young E.L."/>
            <person name="Oakeson K.F."/>
        </authorList>
    </citation>
    <scope>NUCLEOTIDE SEQUENCE [LARGE SCALE GENOMIC DNA]</scope>
    <source>
        <strain evidence="4 5">UPHL-collab-2</strain>
        <plasmid evidence="4 5">unnamed1</plasmid>
    </source>
</reference>
<keyword evidence="1" id="KW-1133">Transmembrane helix</keyword>
<dbReference type="InterPro" id="IPR006860">
    <property type="entry name" value="FecR"/>
</dbReference>
<evidence type="ECO:0000259" key="3">
    <source>
        <dbReference type="Pfam" id="PF16220"/>
    </source>
</evidence>
<proteinExistence type="predicted"/>
<organism evidence="4 5">
    <name type="scientific">Shinella oryzae</name>
    <dbReference type="NCBI Taxonomy" id="2871820"/>
    <lineage>
        <taxon>Bacteria</taxon>
        <taxon>Pseudomonadati</taxon>
        <taxon>Pseudomonadota</taxon>
        <taxon>Alphaproteobacteria</taxon>
        <taxon>Hyphomicrobiales</taxon>
        <taxon>Rhizobiaceae</taxon>
        <taxon>Shinella</taxon>
    </lineage>
</organism>
<accession>A0ABY9KDM7</accession>
<dbReference type="PIRSF" id="PIRSF018266">
    <property type="entry name" value="FecR"/>
    <property type="match status" value="1"/>
</dbReference>
<keyword evidence="1" id="KW-0472">Membrane</keyword>